<reference evidence="2 3" key="1">
    <citation type="submission" date="2017-04" db="EMBL/GenBank/DDBJ databases">
        <title>Isolation of lytic bacteriophages infecting Pseudomonas strains for biocontrol of fish and shrimp spoilage during chilled storage.</title>
        <authorList>
            <person name="Yang Z."/>
            <person name="Tao X."/>
            <person name="Gao L."/>
            <person name="Rao S."/>
        </authorList>
    </citation>
    <scope>NUCLEOTIDE SEQUENCE [LARGE SCALE GENOMIC DNA]</scope>
</reference>
<feature type="compositionally biased region" description="Low complexity" evidence="1">
    <location>
        <begin position="57"/>
        <end position="70"/>
    </location>
</feature>
<dbReference type="Proteomes" id="UP000248142">
    <property type="component" value="Segment"/>
</dbReference>
<accession>A0A2U7NLP0</accession>
<feature type="compositionally biased region" description="Polar residues" evidence="1">
    <location>
        <begin position="79"/>
        <end position="90"/>
    </location>
</feature>
<protein>
    <submittedName>
        <fullName evidence="2">Uncharacterized protein</fullName>
    </submittedName>
</protein>
<sequence>MTSIKDSLILILLIALHYIERVNPETGKPEGISPGKPFKSTQEEADFLIQAGAARQASAEHAAGKASAGHRTGAELRQVNENATKTPSKSENGEGDDNEEEEEEDEPAPAASTLELPALKERATALGLTFPGNVAKAKLLKLVEDKEAELASAGDDADDSGLI</sequence>
<evidence type="ECO:0000256" key="1">
    <source>
        <dbReference type="SAM" id="MobiDB-lite"/>
    </source>
</evidence>
<evidence type="ECO:0000313" key="3">
    <source>
        <dbReference type="Proteomes" id="UP000248142"/>
    </source>
</evidence>
<feature type="region of interest" description="Disordered" evidence="1">
    <location>
        <begin position="25"/>
        <end position="116"/>
    </location>
</feature>
<keyword evidence="3" id="KW-1185">Reference proteome</keyword>
<name>A0A2U7NLP0_9CAUD</name>
<feature type="compositionally biased region" description="Acidic residues" evidence="1">
    <location>
        <begin position="93"/>
        <end position="107"/>
    </location>
</feature>
<proteinExistence type="predicted"/>
<organism evidence="2 3">
    <name type="scientific">Pseudomonas phage PspYZU01</name>
    <dbReference type="NCBI Taxonomy" id="1983555"/>
    <lineage>
        <taxon>Viruses</taxon>
        <taxon>Duplodnaviria</taxon>
        <taxon>Heunggongvirae</taxon>
        <taxon>Uroviricota</taxon>
        <taxon>Caudoviricetes</taxon>
        <taxon>Casjensviridae</taxon>
        <taxon>Phobosvirus</taxon>
        <taxon>Phobosvirus PspYZU01</taxon>
    </lineage>
</organism>
<dbReference type="EMBL" id="KY971609">
    <property type="protein sequence ID" value="ASD51928.1"/>
    <property type="molecule type" value="Genomic_DNA"/>
</dbReference>
<evidence type="ECO:0000313" key="2">
    <source>
        <dbReference type="EMBL" id="ASD51928.1"/>
    </source>
</evidence>
<gene>
    <name evidence="2" type="ORF">PspYZU01_43</name>
</gene>